<proteinExistence type="predicted"/>
<gene>
    <name evidence="1" type="ordered locus">ACP_1377</name>
</gene>
<evidence type="ECO:0000313" key="1">
    <source>
        <dbReference type="EMBL" id="ACO33392.1"/>
    </source>
</evidence>
<name>C1F5X0_ACIC5</name>
<organism evidence="1 2">
    <name type="scientific">Acidobacterium capsulatum (strain ATCC 51196 / DSM 11244 / BCRC 80197 / JCM 7670 / NBRC 15755 / NCIMB 13165 / 161)</name>
    <dbReference type="NCBI Taxonomy" id="240015"/>
    <lineage>
        <taxon>Bacteria</taxon>
        <taxon>Pseudomonadati</taxon>
        <taxon>Acidobacteriota</taxon>
        <taxon>Terriglobia</taxon>
        <taxon>Terriglobales</taxon>
        <taxon>Acidobacteriaceae</taxon>
        <taxon>Acidobacterium</taxon>
    </lineage>
</organism>
<accession>C1F5X0</accession>
<dbReference type="KEGG" id="aca:ACP_1377"/>
<dbReference type="HOGENOM" id="CLU_3401671_0_0_0"/>
<sequence>MSIHFCMVFDFERVGWRIEPDILLIFNELN</sequence>
<dbReference type="EMBL" id="CP001472">
    <property type="protein sequence ID" value="ACO33392.1"/>
    <property type="molecule type" value="Genomic_DNA"/>
</dbReference>
<dbReference type="InParanoid" id="C1F5X0"/>
<dbReference type="AlphaFoldDB" id="C1F5X0"/>
<protein>
    <submittedName>
        <fullName evidence="1">Uncharacterized protein</fullName>
    </submittedName>
</protein>
<evidence type="ECO:0000313" key="2">
    <source>
        <dbReference type="Proteomes" id="UP000002207"/>
    </source>
</evidence>
<dbReference type="STRING" id="240015.ACP_1377"/>
<dbReference type="Proteomes" id="UP000002207">
    <property type="component" value="Chromosome"/>
</dbReference>
<reference evidence="1 2" key="1">
    <citation type="journal article" date="2009" name="Appl. Environ. Microbiol.">
        <title>Three genomes from the phylum Acidobacteria provide insight into the lifestyles of these microorganisms in soils.</title>
        <authorList>
            <person name="Ward N.L."/>
            <person name="Challacombe J.F."/>
            <person name="Janssen P.H."/>
            <person name="Henrissat B."/>
            <person name="Coutinho P.M."/>
            <person name="Wu M."/>
            <person name="Xie G."/>
            <person name="Haft D.H."/>
            <person name="Sait M."/>
            <person name="Badger J."/>
            <person name="Barabote R.D."/>
            <person name="Bradley B."/>
            <person name="Brettin T.S."/>
            <person name="Brinkac L.M."/>
            <person name="Bruce D."/>
            <person name="Creasy T."/>
            <person name="Daugherty S.C."/>
            <person name="Davidsen T.M."/>
            <person name="DeBoy R.T."/>
            <person name="Detter J.C."/>
            <person name="Dodson R.J."/>
            <person name="Durkin A.S."/>
            <person name="Ganapathy A."/>
            <person name="Gwinn-Giglio M."/>
            <person name="Han C.S."/>
            <person name="Khouri H."/>
            <person name="Kiss H."/>
            <person name="Kothari S.P."/>
            <person name="Madupu R."/>
            <person name="Nelson K.E."/>
            <person name="Nelson W.C."/>
            <person name="Paulsen I."/>
            <person name="Penn K."/>
            <person name="Ren Q."/>
            <person name="Rosovitz M.J."/>
            <person name="Selengut J.D."/>
            <person name="Shrivastava S."/>
            <person name="Sullivan S.A."/>
            <person name="Tapia R."/>
            <person name="Thompson L.S."/>
            <person name="Watkins K.L."/>
            <person name="Yang Q."/>
            <person name="Yu C."/>
            <person name="Zafar N."/>
            <person name="Zhou L."/>
            <person name="Kuske C.R."/>
        </authorList>
    </citation>
    <scope>NUCLEOTIDE SEQUENCE [LARGE SCALE GENOMIC DNA]</scope>
    <source>
        <strain evidence="2">ATCC 51196 / DSM 11244 / BCRC 80197 / JCM 7670 / NBRC 15755 / NCIMB 13165 / 161</strain>
    </source>
</reference>
<keyword evidence="2" id="KW-1185">Reference proteome</keyword>